<feature type="domain" description="Aminomethyltransferase C-terminal" evidence="10">
    <location>
        <begin position="292"/>
        <end position="366"/>
    </location>
</feature>
<feature type="domain" description="GCVT N-terminal" evidence="9">
    <location>
        <begin position="6"/>
        <end position="265"/>
    </location>
</feature>
<evidence type="ECO:0000256" key="3">
    <source>
        <dbReference type="ARBA" id="ARBA00022576"/>
    </source>
</evidence>
<evidence type="ECO:0000259" key="10">
    <source>
        <dbReference type="Pfam" id="PF08669"/>
    </source>
</evidence>
<dbReference type="PANTHER" id="PTHR43757:SF2">
    <property type="entry name" value="AMINOMETHYLTRANSFERASE, MITOCHONDRIAL"/>
    <property type="match status" value="1"/>
</dbReference>
<dbReference type="Gene3D" id="3.30.70.1400">
    <property type="entry name" value="Aminomethyltransferase beta-barrel domains"/>
    <property type="match status" value="1"/>
</dbReference>
<dbReference type="Gene3D" id="2.40.30.110">
    <property type="entry name" value="Aminomethyltransferase beta-barrel domains"/>
    <property type="match status" value="1"/>
</dbReference>
<dbReference type="FunFam" id="3.30.70.1400:FF:000001">
    <property type="entry name" value="Aminomethyltransferase"/>
    <property type="match status" value="1"/>
</dbReference>
<keyword evidence="4 7" id="KW-0808">Transferase</keyword>
<dbReference type="GO" id="GO:0019464">
    <property type="term" value="P:glycine decarboxylation via glycine cleavage system"/>
    <property type="evidence" value="ECO:0007669"/>
    <property type="project" value="UniProtKB-UniRule"/>
</dbReference>
<dbReference type="InterPro" id="IPR006222">
    <property type="entry name" value="GCVT_N"/>
</dbReference>
<dbReference type="InterPro" id="IPR029043">
    <property type="entry name" value="GcvT/YgfZ_C"/>
</dbReference>
<dbReference type="Proteomes" id="UP000251835">
    <property type="component" value="Unassembled WGS sequence"/>
</dbReference>
<dbReference type="NCBIfam" id="NF001567">
    <property type="entry name" value="PRK00389.1"/>
    <property type="match status" value="1"/>
</dbReference>
<keyword evidence="11" id="KW-0489">Methyltransferase</keyword>
<sequence length="367" mass="40670">MKRTPFYDCHVAQGAKMVPFAGHELPIEYEGIKAEHLAVRQKCGVFDVSHMGEFFVNGPKAFDLVQKLTSNDVAALSDGTIQYSTLTNEKGGIVDDLLVYRINEEKYLLVVNGANVEKDWAHCAKYAEELGMKPGVDLVNESPDICQLAIQGPLALKAMNSLCEFDLEEMTYYTFKIGEFAGIKDAIVSITGYTGSGGCEVYVKNEYAKKLWDAVLEAGKEYDLIPCGLGARDTLRLEAGFCLYGNDLDDEHSPIQAGLGWLTKFVEGNNFIGREIIEDHKTNNPPSRLKPFVLSERGIPRKDYEVVNAEGEKIGVVTSGTVSPLTGKAIGFAYMQPGYYKVGTEIYIQIRKKQVKAEIVKLPFYDK</sequence>
<comment type="subunit">
    <text evidence="7">The glycine cleavage system is composed of four proteins: P, T, L and H.</text>
</comment>
<evidence type="ECO:0000256" key="4">
    <source>
        <dbReference type="ARBA" id="ARBA00022679"/>
    </source>
</evidence>
<evidence type="ECO:0000256" key="2">
    <source>
        <dbReference type="ARBA" id="ARBA00012616"/>
    </source>
</evidence>
<dbReference type="InterPro" id="IPR013977">
    <property type="entry name" value="GcvT_C"/>
</dbReference>
<keyword evidence="3 7" id="KW-0032">Aminotransferase</keyword>
<evidence type="ECO:0000313" key="12">
    <source>
        <dbReference type="Proteomes" id="UP000251835"/>
    </source>
</evidence>
<accession>A0A7L4USG9</accession>
<comment type="catalytic activity">
    <reaction evidence="6 7">
        <text>N(6)-[(R)-S(8)-aminomethyldihydrolipoyl]-L-lysyl-[protein] + (6S)-5,6,7,8-tetrahydrofolate = N(6)-[(R)-dihydrolipoyl]-L-lysyl-[protein] + (6R)-5,10-methylene-5,6,7,8-tetrahydrofolate + NH4(+)</text>
        <dbReference type="Rhea" id="RHEA:16945"/>
        <dbReference type="Rhea" id="RHEA-COMP:10475"/>
        <dbReference type="Rhea" id="RHEA-COMP:10492"/>
        <dbReference type="ChEBI" id="CHEBI:15636"/>
        <dbReference type="ChEBI" id="CHEBI:28938"/>
        <dbReference type="ChEBI" id="CHEBI:57453"/>
        <dbReference type="ChEBI" id="CHEBI:83100"/>
        <dbReference type="ChEBI" id="CHEBI:83143"/>
        <dbReference type="EC" id="2.1.2.10"/>
    </reaction>
</comment>
<dbReference type="EC" id="2.1.2.10" evidence="2 7"/>
<evidence type="ECO:0000313" key="11">
    <source>
        <dbReference type="EMBL" id="PVX52452.1"/>
    </source>
</evidence>
<dbReference type="InterPro" id="IPR027266">
    <property type="entry name" value="TrmE/GcvT-like"/>
</dbReference>
<feature type="binding site" evidence="8">
    <location>
        <position position="200"/>
    </location>
    <ligand>
        <name>substrate</name>
    </ligand>
</feature>
<dbReference type="RefSeq" id="WP_116495983.1">
    <property type="nucleotide sequence ID" value="NZ_QENZ01000003.1"/>
</dbReference>
<keyword evidence="12" id="KW-1185">Reference proteome</keyword>
<gene>
    <name evidence="7" type="primary">gcvT</name>
    <name evidence="11" type="ORF">C7377_0769</name>
</gene>
<dbReference type="Pfam" id="PF01571">
    <property type="entry name" value="GCV_T"/>
    <property type="match status" value="1"/>
</dbReference>
<dbReference type="InterPro" id="IPR028896">
    <property type="entry name" value="GcvT/YgfZ/DmdA"/>
</dbReference>
<comment type="caution">
    <text evidence="11">The sequence shown here is derived from an EMBL/GenBank/DDBJ whole genome shotgun (WGS) entry which is preliminary data.</text>
</comment>
<proteinExistence type="inferred from homology"/>
<evidence type="ECO:0000256" key="6">
    <source>
        <dbReference type="ARBA" id="ARBA00047665"/>
    </source>
</evidence>
<evidence type="ECO:0000259" key="9">
    <source>
        <dbReference type="Pfam" id="PF01571"/>
    </source>
</evidence>
<protein>
    <recommendedName>
        <fullName evidence="2 7">Aminomethyltransferase</fullName>
        <ecNumber evidence="2 7">2.1.2.10</ecNumber>
    </recommendedName>
    <alternativeName>
        <fullName evidence="5 7">Glycine cleavage system T protein</fullName>
    </alternativeName>
</protein>
<dbReference type="GO" id="GO:0008483">
    <property type="term" value="F:transaminase activity"/>
    <property type="evidence" value="ECO:0007669"/>
    <property type="project" value="UniProtKB-KW"/>
</dbReference>
<dbReference type="AlphaFoldDB" id="A0A7L4USG9"/>
<dbReference type="InterPro" id="IPR022903">
    <property type="entry name" value="GcvT_bac"/>
</dbReference>
<dbReference type="Gene3D" id="4.10.1250.10">
    <property type="entry name" value="Aminomethyltransferase fragment"/>
    <property type="match status" value="1"/>
</dbReference>
<dbReference type="Gene3D" id="3.30.1360.120">
    <property type="entry name" value="Probable tRNA modification gtpase trme, domain 1"/>
    <property type="match status" value="1"/>
</dbReference>
<dbReference type="PIRSF" id="PIRSF006487">
    <property type="entry name" value="GcvT"/>
    <property type="match status" value="1"/>
</dbReference>
<comment type="similarity">
    <text evidence="1 7">Belongs to the GcvT family.</text>
</comment>
<dbReference type="Pfam" id="PF08669">
    <property type="entry name" value="GCV_T_C"/>
    <property type="match status" value="1"/>
</dbReference>
<dbReference type="EMBL" id="QENZ01000003">
    <property type="protein sequence ID" value="PVX52452.1"/>
    <property type="molecule type" value="Genomic_DNA"/>
</dbReference>
<dbReference type="OrthoDB" id="9774591at2"/>
<evidence type="ECO:0000256" key="8">
    <source>
        <dbReference type="PIRSR" id="PIRSR006487-1"/>
    </source>
</evidence>
<dbReference type="GO" id="GO:0005829">
    <property type="term" value="C:cytosol"/>
    <property type="evidence" value="ECO:0007669"/>
    <property type="project" value="TreeGrafter"/>
</dbReference>
<dbReference type="NCBIfam" id="TIGR00528">
    <property type="entry name" value="gcvT"/>
    <property type="match status" value="1"/>
</dbReference>
<dbReference type="GO" id="GO:0004047">
    <property type="term" value="F:aminomethyltransferase activity"/>
    <property type="evidence" value="ECO:0007669"/>
    <property type="project" value="UniProtKB-UniRule"/>
</dbReference>
<evidence type="ECO:0000256" key="5">
    <source>
        <dbReference type="ARBA" id="ARBA00031395"/>
    </source>
</evidence>
<dbReference type="HAMAP" id="MF_00259">
    <property type="entry name" value="GcvT"/>
    <property type="match status" value="1"/>
</dbReference>
<evidence type="ECO:0000256" key="7">
    <source>
        <dbReference type="HAMAP-Rule" id="MF_00259"/>
    </source>
</evidence>
<dbReference type="SUPFAM" id="SSF103025">
    <property type="entry name" value="Folate-binding domain"/>
    <property type="match status" value="1"/>
</dbReference>
<dbReference type="GO" id="GO:0005960">
    <property type="term" value="C:glycine cleavage complex"/>
    <property type="evidence" value="ECO:0007669"/>
    <property type="project" value="InterPro"/>
</dbReference>
<dbReference type="InterPro" id="IPR006223">
    <property type="entry name" value="GcvT"/>
</dbReference>
<name>A0A7L4USG9_BALHA</name>
<reference evidence="11 12" key="1">
    <citation type="submission" date="2018-05" db="EMBL/GenBank/DDBJ databases">
        <title>Genomic Encyclopedia of Type Strains, Phase IV (KMG-IV): sequencing the most valuable type-strain genomes for metagenomic binning, comparative biology and taxonomic classification.</title>
        <authorList>
            <person name="Goeker M."/>
        </authorList>
    </citation>
    <scope>NUCLEOTIDE SEQUENCE [LARGE SCALE GENOMIC DNA]</scope>
    <source>
        <strain evidence="11 12">DSM 28579</strain>
    </source>
</reference>
<dbReference type="GO" id="GO:0008168">
    <property type="term" value="F:methyltransferase activity"/>
    <property type="evidence" value="ECO:0007669"/>
    <property type="project" value="UniProtKB-KW"/>
</dbReference>
<comment type="function">
    <text evidence="7">The glycine cleavage system catalyzes the degradation of glycine.</text>
</comment>
<dbReference type="FunFam" id="2.40.30.110:FF:000003">
    <property type="entry name" value="Aminomethyltransferase"/>
    <property type="match status" value="1"/>
</dbReference>
<dbReference type="PANTHER" id="PTHR43757">
    <property type="entry name" value="AMINOMETHYLTRANSFERASE"/>
    <property type="match status" value="1"/>
</dbReference>
<evidence type="ECO:0000256" key="1">
    <source>
        <dbReference type="ARBA" id="ARBA00008609"/>
    </source>
</evidence>
<dbReference type="SUPFAM" id="SSF101790">
    <property type="entry name" value="Aminomethyltransferase beta-barrel domain"/>
    <property type="match status" value="1"/>
</dbReference>
<organism evidence="11 12">
    <name type="scientific">Balneicella halophila</name>
    <dbReference type="NCBI Taxonomy" id="1537566"/>
    <lineage>
        <taxon>Bacteria</taxon>
        <taxon>Pseudomonadati</taxon>
        <taxon>Bacteroidota</taxon>
        <taxon>Bacteroidia</taxon>
        <taxon>Bacteroidales</taxon>
        <taxon>Balneicellaceae</taxon>
        <taxon>Balneicella</taxon>
    </lineage>
</organism>
<dbReference type="GO" id="GO:0032259">
    <property type="term" value="P:methylation"/>
    <property type="evidence" value="ECO:0007669"/>
    <property type="project" value="UniProtKB-KW"/>
</dbReference>